<keyword evidence="4" id="KW-0804">Transcription</keyword>
<dbReference type="InterPro" id="IPR013325">
    <property type="entry name" value="RNA_pol_sigma_r2"/>
</dbReference>
<dbReference type="Pfam" id="PF04542">
    <property type="entry name" value="Sigma70_r2"/>
    <property type="match status" value="1"/>
</dbReference>
<sequence>MNSDPDKLADKQLVHRALSGDAQAFGIIISNTEKLVAQIVCRMVSNVEDRKDLAQEIYLKAYKNLRVFKHESKLSTWIAQIGYNTCMDHLRKKKLLFPGELMDSPGAGTADALLFRKELAGILQAGMEKLQPVYRTMITLYHQEELSYEEIGEITGMPTGTVKSYLFRARKALKEQLTGYYGEKEAQ</sequence>
<dbReference type="GO" id="GO:0003677">
    <property type="term" value="F:DNA binding"/>
    <property type="evidence" value="ECO:0007669"/>
    <property type="project" value="InterPro"/>
</dbReference>
<dbReference type="PANTHER" id="PTHR43133:SF51">
    <property type="entry name" value="RNA POLYMERASE SIGMA FACTOR"/>
    <property type="match status" value="1"/>
</dbReference>
<evidence type="ECO:0000259" key="6">
    <source>
        <dbReference type="Pfam" id="PF08281"/>
    </source>
</evidence>
<protein>
    <submittedName>
        <fullName evidence="7">Sigma-70 family RNA polymerase sigma factor</fullName>
    </submittedName>
</protein>
<accession>A0A3N4MFS7</accession>
<keyword evidence="8" id="KW-1185">Reference proteome</keyword>
<evidence type="ECO:0000313" key="8">
    <source>
        <dbReference type="Proteomes" id="UP000279089"/>
    </source>
</evidence>
<feature type="domain" description="RNA polymerase sigma-70 region 2" evidence="5">
    <location>
        <begin position="33"/>
        <end position="94"/>
    </location>
</feature>
<evidence type="ECO:0000256" key="4">
    <source>
        <dbReference type="ARBA" id="ARBA00023163"/>
    </source>
</evidence>
<comment type="similarity">
    <text evidence="1">Belongs to the sigma-70 factor family. ECF subfamily.</text>
</comment>
<reference evidence="8" key="1">
    <citation type="submission" date="2018-11" db="EMBL/GenBank/DDBJ databases">
        <title>Chitinophaga lutea sp.nov., isolate from arsenic contaminated soil.</title>
        <authorList>
            <person name="Zong Y."/>
        </authorList>
    </citation>
    <scope>NUCLEOTIDE SEQUENCE [LARGE SCALE GENOMIC DNA]</scope>
    <source>
        <strain evidence="8">YLT18</strain>
    </source>
</reference>
<dbReference type="InterPro" id="IPR013249">
    <property type="entry name" value="RNA_pol_sigma70_r4_t2"/>
</dbReference>
<evidence type="ECO:0000256" key="3">
    <source>
        <dbReference type="ARBA" id="ARBA00023082"/>
    </source>
</evidence>
<dbReference type="OrthoDB" id="9785675at2"/>
<dbReference type="RefSeq" id="WP_120515580.1">
    <property type="nucleotide sequence ID" value="NZ_QXZY01000003.1"/>
</dbReference>
<feature type="domain" description="RNA polymerase sigma factor 70 region 4 type 2" evidence="6">
    <location>
        <begin position="122"/>
        <end position="173"/>
    </location>
</feature>
<keyword evidence="3" id="KW-0731">Sigma factor</keyword>
<dbReference type="InterPro" id="IPR036388">
    <property type="entry name" value="WH-like_DNA-bd_sf"/>
</dbReference>
<evidence type="ECO:0000313" key="7">
    <source>
        <dbReference type="EMBL" id="RPD42275.1"/>
    </source>
</evidence>
<dbReference type="InterPro" id="IPR013324">
    <property type="entry name" value="RNA_pol_sigma_r3/r4-like"/>
</dbReference>
<organism evidence="7 8">
    <name type="scientific">Chitinophaga barathri</name>
    <dbReference type="NCBI Taxonomy" id="1647451"/>
    <lineage>
        <taxon>Bacteria</taxon>
        <taxon>Pseudomonadati</taxon>
        <taxon>Bacteroidota</taxon>
        <taxon>Chitinophagia</taxon>
        <taxon>Chitinophagales</taxon>
        <taxon>Chitinophagaceae</taxon>
        <taxon>Chitinophaga</taxon>
    </lineage>
</organism>
<dbReference type="PANTHER" id="PTHR43133">
    <property type="entry name" value="RNA POLYMERASE ECF-TYPE SIGMA FACTO"/>
    <property type="match status" value="1"/>
</dbReference>
<evidence type="ECO:0000259" key="5">
    <source>
        <dbReference type="Pfam" id="PF04542"/>
    </source>
</evidence>
<dbReference type="Proteomes" id="UP000279089">
    <property type="component" value="Unassembled WGS sequence"/>
</dbReference>
<dbReference type="Gene3D" id="1.10.1740.10">
    <property type="match status" value="1"/>
</dbReference>
<dbReference type="EMBL" id="RMBX01000002">
    <property type="protein sequence ID" value="RPD42275.1"/>
    <property type="molecule type" value="Genomic_DNA"/>
</dbReference>
<dbReference type="SUPFAM" id="SSF88946">
    <property type="entry name" value="Sigma2 domain of RNA polymerase sigma factors"/>
    <property type="match status" value="1"/>
</dbReference>
<dbReference type="GO" id="GO:0016987">
    <property type="term" value="F:sigma factor activity"/>
    <property type="evidence" value="ECO:0007669"/>
    <property type="project" value="UniProtKB-KW"/>
</dbReference>
<dbReference type="GO" id="GO:0006352">
    <property type="term" value="P:DNA-templated transcription initiation"/>
    <property type="evidence" value="ECO:0007669"/>
    <property type="project" value="InterPro"/>
</dbReference>
<dbReference type="AlphaFoldDB" id="A0A3N4MFS7"/>
<name>A0A3N4MFS7_9BACT</name>
<dbReference type="Pfam" id="PF08281">
    <property type="entry name" value="Sigma70_r4_2"/>
    <property type="match status" value="1"/>
</dbReference>
<dbReference type="SUPFAM" id="SSF88659">
    <property type="entry name" value="Sigma3 and sigma4 domains of RNA polymerase sigma factors"/>
    <property type="match status" value="1"/>
</dbReference>
<dbReference type="Gene3D" id="1.10.10.10">
    <property type="entry name" value="Winged helix-like DNA-binding domain superfamily/Winged helix DNA-binding domain"/>
    <property type="match status" value="1"/>
</dbReference>
<gene>
    <name evidence="7" type="ORF">EG028_03605</name>
</gene>
<proteinExistence type="inferred from homology"/>
<dbReference type="InterPro" id="IPR007627">
    <property type="entry name" value="RNA_pol_sigma70_r2"/>
</dbReference>
<evidence type="ECO:0000256" key="2">
    <source>
        <dbReference type="ARBA" id="ARBA00023015"/>
    </source>
</evidence>
<dbReference type="NCBIfam" id="TIGR02937">
    <property type="entry name" value="sigma70-ECF"/>
    <property type="match status" value="1"/>
</dbReference>
<comment type="caution">
    <text evidence="7">The sequence shown here is derived from an EMBL/GenBank/DDBJ whole genome shotgun (WGS) entry which is preliminary data.</text>
</comment>
<dbReference type="InterPro" id="IPR039425">
    <property type="entry name" value="RNA_pol_sigma-70-like"/>
</dbReference>
<evidence type="ECO:0000256" key="1">
    <source>
        <dbReference type="ARBA" id="ARBA00010641"/>
    </source>
</evidence>
<keyword evidence="2" id="KW-0805">Transcription regulation</keyword>
<dbReference type="InterPro" id="IPR014284">
    <property type="entry name" value="RNA_pol_sigma-70_dom"/>
</dbReference>
<dbReference type="CDD" id="cd06171">
    <property type="entry name" value="Sigma70_r4"/>
    <property type="match status" value="1"/>
</dbReference>